<dbReference type="AlphaFoldDB" id="Q17783"/>
<dbReference type="Proteomes" id="UP000001940">
    <property type="component" value="Chromosome II"/>
</dbReference>
<dbReference type="UCSC" id="C07D10.1">
    <property type="organism name" value="c. elegans"/>
</dbReference>
<dbReference type="HOGENOM" id="CLU_074659_0_0_1"/>
<feature type="domain" description="F-box" evidence="1">
    <location>
        <begin position="9"/>
        <end position="44"/>
    </location>
</feature>
<keyword evidence="3" id="KW-1185">Reference proteome</keyword>
<dbReference type="AGR" id="WB:WBGene00015566"/>
<reference evidence="2 3" key="1">
    <citation type="journal article" date="1998" name="Science">
        <title>Genome sequence of the nematode C. elegans: a platform for investigating biology.</title>
        <authorList>
            <consortium name="The C. elegans sequencing consortium"/>
            <person name="Sulson J.E."/>
            <person name="Waterston R."/>
        </authorList>
    </citation>
    <scope>NUCLEOTIDE SEQUENCE [LARGE SCALE GENOMIC DNA]</scope>
    <source>
        <strain evidence="2 3">Bristol N2</strain>
    </source>
</reference>
<sequence>MSSSCRRIDDVALWKVFKSVDAATLQRCRRVCTKWNSEILRLNEYTSKFTPCSLMMEINAKKFKISLGNLKSRNCLEIDSIKFNEIQKSLRHVAPPATLMIYLSCDSESSAIEEVMGGATERWCSEIRELEFVTHNPNLKISSILKLLERFPNLIRFSLSHCFTEFVSIGEIFKKLSHLQYLRVYDFVGSSESGQSSGLVFDDNAVIQLMKNQTGSRKIQKIELFNIKVTVSRHTMIESLRKLARLPVQSEIFNKPILTEKNKDNQSIHLLFENCIWETIKELNLLSDIIRIASQFCFPIQQHEDNFLKGDFRFSIFDTNFVLKFVV</sequence>
<dbReference type="EMBL" id="BX284602">
    <property type="protein sequence ID" value="CCD63528.1"/>
    <property type="molecule type" value="Genomic_DNA"/>
</dbReference>
<dbReference type="SUPFAM" id="SSF52047">
    <property type="entry name" value="RNI-like"/>
    <property type="match status" value="1"/>
</dbReference>
<gene>
    <name evidence="2 4" type="ORF">C07D10.1</name>
    <name evidence="2" type="ORF">CELE_C07D10.1</name>
</gene>
<dbReference type="FunCoup" id="Q17783">
    <property type="interactions" value="384"/>
</dbReference>
<name>Q17783_CAEEL</name>
<dbReference type="SUPFAM" id="SSF81383">
    <property type="entry name" value="F-box domain"/>
    <property type="match status" value="1"/>
</dbReference>
<dbReference type="InterPro" id="IPR032675">
    <property type="entry name" value="LRR_dom_sf"/>
</dbReference>
<dbReference type="RefSeq" id="NP_495551.1">
    <property type="nucleotide sequence ID" value="NM_063150.5"/>
</dbReference>
<dbReference type="OrthoDB" id="5796288at2759"/>
<proteinExistence type="predicted"/>
<dbReference type="PaxDb" id="6239-C07D10.1"/>
<dbReference type="GO" id="GO:1905761">
    <property type="term" value="F:SCF ubiquitin ligase complex binding"/>
    <property type="evidence" value="ECO:0000318"/>
    <property type="project" value="GO_Central"/>
</dbReference>
<evidence type="ECO:0000313" key="4">
    <source>
        <dbReference type="WormBase" id="C07D10.1"/>
    </source>
</evidence>
<dbReference type="Bgee" id="WBGene00015566">
    <property type="expression patterns" value="Expressed in pharyngeal muscle cell (C elegans) and 3 other cell types or tissues"/>
</dbReference>
<dbReference type="WormBase" id="C07D10.1">
    <property type="protein sequence ID" value="CE27056"/>
    <property type="gene ID" value="WBGene00015566"/>
</dbReference>
<evidence type="ECO:0000313" key="3">
    <source>
        <dbReference type="Proteomes" id="UP000001940"/>
    </source>
</evidence>
<dbReference type="GeneID" id="174211"/>
<accession>Q17783</accession>
<organism evidence="2 3">
    <name type="scientific">Caenorhabditis elegans</name>
    <dbReference type="NCBI Taxonomy" id="6239"/>
    <lineage>
        <taxon>Eukaryota</taxon>
        <taxon>Metazoa</taxon>
        <taxon>Ecdysozoa</taxon>
        <taxon>Nematoda</taxon>
        <taxon>Chromadorea</taxon>
        <taxon>Rhabditida</taxon>
        <taxon>Rhabditina</taxon>
        <taxon>Rhabditomorpha</taxon>
        <taxon>Rhabditoidea</taxon>
        <taxon>Rhabditidae</taxon>
        <taxon>Peloderinae</taxon>
        <taxon>Caenorhabditis</taxon>
    </lineage>
</organism>
<dbReference type="Gene3D" id="3.80.10.10">
    <property type="entry name" value="Ribonuclease Inhibitor"/>
    <property type="match status" value="1"/>
</dbReference>
<dbReference type="KEGG" id="cel:CELE_C07D10.1"/>
<dbReference type="OMA" id="LSHHCNE"/>
<dbReference type="CTD" id="174211"/>
<dbReference type="InterPro" id="IPR001810">
    <property type="entry name" value="F-box_dom"/>
</dbReference>
<protein>
    <submittedName>
        <fullName evidence="2">F-box domain-containing protein</fullName>
    </submittedName>
</protein>
<evidence type="ECO:0000313" key="2">
    <source>
        <dbReference type="EMBL" id="CCD63528.1"/>
    </source>
</evidence>
<dbReference type="InParanoid" id="Q17783"/>
<dbReference type="InterPro" id="IPR036047">
    <property type="entry name" value="F-box-like_dom_sf"/>
</dbReference>
<evidence type="ECO:0000259" key="1">
    <source>
        <dbReference type="Pfam" id="PF00646"/>
    </source>
</evidence>
<dbReference type="eggNOG" id="ENOG502TCMD">
    <property type="taxonomic scope" value="Eukaryota"/>
</dbReference>
<dbReference type="Pfam" id="PF00646">
    <property type="entry name" value="F-box"/>
    <property type="match status" value="1"/>
</dbReference>